<dbReference type="GO" id="GO:0016477">
    <property type="term" value="P:cell migration"/>
    <property type="evidence" value="ECO:0007669"/>
    <property type="project" value="TreeGrafter"/>
</dbReference>
<dbReference type="Proteomes" id="UP000094527">
    <property type="component" value="Unassembled WGS sequence"/>
</dbReference>
<comment type="subcellular location">
    <subcellularLocation>
        <location evidence="1 6">Cytoplasm</location>
        <location evidence="1 6">Cytoskeleton</location>
    </subcellularLocation>
</comment>
<gene>
    <name evidence="8" type="ORF">Ocin01_13392</name>
</gene>
<dbReference type="FunFam" id="2.80.10.50:FF:000010">
    <property type="entry name" value="Fascin"/>
    <property type="match status" value="1"/>
</dbReference>
<dbReference type="GO" id="GO:0051017">
    <property type="term" value="P:actin filament bundle assembly"/>
    <property type="evidence" value="ECO:0007669"/>
    <property type="project" value="TreeGrafter"/>
</dbReference>
<dbReference type="GO" id="GO:0015629">
    <property type="term" value="C:actin cytoskeleton"/>
    <property type="evidence" value="ECO:0007669"/>
    <property type="project" value="TreeGrafter"/>
</dbReference>
<dbReference type="InterPro" id="IPR022768">
    <property type="entry name" value="Fascin-like_dom"/>
</dbReference>
<dbReference type="CDD" id="cd23359">
    <property type="entry name" value="beta-trefoil_singed_rpt4"/>
    <property type="match status" value="1"/>
</dbReference>
<dbReference type="CDD" id="cd23355">
    <property type="entry name" value="beta-trefoil_singed_rpt3"/>
    <property type="match status" value="1"/>
</dbReference>
<dbReference type="CDD" id="cd23351">
    <property type="entry name" value="beta-trefoil_singed_rpt2"/>
    <property type="match status" value="1"/>
</dbReference>
<dbReference type="OMA" id="ECNKAIY"/>
<keyword evidence="3 6" id="KW-0963">Cytoplasm</keyword>
<evidence type="ECO:0000256" key="5">
    <source>
        <dbReference type="ARBA" id="ARBA00023212"/>
    </source>
</evidence>
<name>A0A1D2MJZ7_ORCCI</name>
<feature type="domain" description="Fascin-like" evidence="7">
    <location>
        <begin position="280"/>
        <end position="388"/>
    </location>
</feature>
<keyword evidence="5 6" id="KW-0206">Cytoskeleton</keyword>
<dbReference type="GO" id="GO:0030674">
    <property type="term" value="F:protein-macromolecule adaptor activity"/>
    <property type="evidence" value="ECO:0007669"/>
    <property type="project" value="InterPro"/>
</dbReference>
<protein>
    <recommendedName>
        <fullName evidence="6">Fascin</fullName>
    </recommendedName>
</protein>
<evidence type="ECO:0000256" key="1">
    <source>
        <dbReference type="ARBA" id="ARBA00004245"/>
    </source>
</evidence>
<dbReference type="OrthoDB" id="10259868at2759"/>
<dbReference type="GO" id="GO:0007163">
    <property type="term" value="P:establishment or maintenance of cell polarity"/>
    <property type="evidence" value="ECO:0007669"/>
    <property type="project" value="TreeGrafter"/>
</dbReference>
<dbReference type="InterPro" id="IPR024703">
    <property type="entry name" value="Fascin_metazoans"/>
</dbReference>
<dbReference type="Pfam" id="PF06268">
    <property type="entry name" value="Fascin"/>
    <property type="match status" value="4"/>
</dbReference>
<feature type="domain" description="Fascin-like" evidence="7">
    <location>
        <begin position="417"/>
        <end position="507"/>
    </location>
</feature>
<keyword evidence="9" id="KW-1185">Reference proteome</keyword>
<dbReference type="SUPFAM" id="SSF50405">
    <property type="entry name" value="Actin-crosslinking proteins"/>
    <property type="match status" value="4"/>
</dbReference>
<evidence type="ECO:0000256" key="4">
    <source>
        <dbReference type="ARBA" id="ARBA00023203"/>
    </source>
</evidence>
<proteinExistence type="inferred from homology"/>
<dbReference type="FunFam" id="2.80.10.50:FF:000008">
    <property type="entry name" value="Fascin"/>
    <property type="match status" value="1"/>
</dbReference>
<dbReference type="Gene3D" id="2.80.10.50">
    <property type="match status" value="4"/>
</dbReference>
<dbReference type="GO" id="GO:0051015">
    <property type="term" value="F:actin filament binding"/>
    <property type="evidence" value="ECO:0007669"/>
    <property type="project" value="InterPro"/>
</dbReference>
<evidence type="ECO:0000256" key="6">
    <source>
        <dbReference type="PIRNR" id="PIRNR005682"/>
    </source>
</evidence>
<dbReference type="FunFam" id="2.80.10.50:FF:000015">
    <property type="entry name" value="Fascin"/>
    <property type="match status" value="1"/>
</dbReference>
<evidence type="ECO:0000256" key="3">
    <source>
        <dbReference type="ARBA" id="ARBA00022490"/>
    </source>
</evidence>
<dbReference type="InterPro" id="IPR008999">
    <property type="entry name" value="Actin-crosslinking"/>
</dbReference>
<feature type="domain" description="Fascin-like" evidence="7">
    <location>
        <begin position="156"/>
        <end position="266"/>
    </location>
</feature>
<comment type="caution">
    <text evidence="8">The sequence shown here is derived from an EMBL/GenBank/DDBJ whole genome shotgun (WGS) entry which is preliminary data.</text>
</comment>
<evidence type="ECO:0000259" key="7">
    <source>
        <dbReference type="Pfam" id="PF06268"/>
    </source>
</evidence>
<dbReference type="PANTHER" id="PTHR10551:SF9">
    <property type="entry name" value="FASCIN-2"/>
    <property type="match status" value="1"/>
</dbReference>
<dbReference type="PIRSF" id="PIRSF005682">
    <property type="entry name" value="Fascin"/>
    <property type="match status" value="1"/>
</dbReference>
<feature type="domain" description="Fascin-like" evidence="7">
    <location>
        <begin position="35"/>
        <end position="146"/>
    </location>
</feature>
<dbReference type="AlphaFoldDB" id="A0A1D2MJZ7"/>
<dbReference type="CDD" id="cd23347">
    <property type="entry name" value="beta-trefoil_singed_rpt1"/>
    <property type="match status" value="1"/>
</dbReference>
<comment type="similarity">
    <text evidence="2 6">Belongs to the fascin family.</text>
</comment>
<dbReference type="InterPro" id="IPR010431">
    <property type="entry name" value="Fascin"/>
</dbReference>
<accession>A0A1D2MJZ7</accession>
<evidence type="ECO:0000313" key="8">
    <source>
        <dbReference type="EMBL" id="ODM93290.1"/>
    </source>
</evidence>
<reference evidence="8 9" key="1">
    <citation type="journal article" date="2016" name="Genome Biol. Evol.">
        <title>Gene Family Evolution Reflects Adaptation to Soil Environmental Stressors in the Genome of the Collembolan Orchesella cincta.</title>
        <authorList>
            <person name="Faddeeva-Vakhrusheva A."/>
            <person name="Derks M.F."/>
            <person name="Anvar S.Y."/>
            <person name="Agamennone V."/>
            <person name="Suring W."/>
            <person name="Smit S."/>
            <person name="van Straalen N.M."/>
            <person name="Roelofs D."/>
        </authorList>
    </citation>
    <scope>NUCLEOTIDE SEQUENCE [LARGE SCALE GENOMIC DNA]</scope>
    <source>
        <tissue evidence="8">Mixed pool</tissue>
    </source>
</reference>
<dbReference type="STRING" id="48709.A0A1D2MJZ7"/>
<sequence length="507" mass="57080">MNGIHSNGNGITNGAEGSCWEKGIWLVGLINSQFKYLTAETFGYKINANGISLKKKQTWTLEPAGDGSESICLKSHLERYLAVDQFGNVTCDATEKDYESYFEISVQNETGKWALRNISRGYYLGAAPDKLICTAKAPAESEYWSVHIAARPQVTLKSVGRKRYAHLADNEDEIYVDSNVPWGADTLFTLEFREGNYAIHSCNNKYLHRDGKLQDNCDKDCLFSIEYHHGQLALRDFRGLYLAPIGSKAVLKTRSHIATKDELFILEDSLPQAAFIAALNSRYVSVKQGVDVTANQNEISNYETFQLEFDQTTKRWYIRTMQDKYWTLETAGGIQASADKKSSNALFELTWLEDGAVAFRANNGKYVGAKRSGHLYANCDVPDENSKYYFYLINRPILVLKCEQGYVGYKTNACPRLECNKATYETIQVERDDKGIVHFKGQSGKYWAVSGDEVTADADAAQNFYLELREPTKICIKTAAGQYLSSEKNGIFRVGDTNPDTATKWEF</sequence>
<evidence type="ECO:0000313" key="9">
    <source>
        <dbReference type="Proteomes" id="UP000094527"/>
    </source>
</evidence>
<evidence type="ECO:0000256" key="2">
    <source>
        <dbReference type="ARBA" id="ARBA00007415"/>
    </source>
</evidence>
<organism evidence="8 9">
    <name type="scientific">Orchesella cincta</name>
    <name type="common">Springtail</name>
    <name type="synonym">Podura cincta</name>
    <dbReference type="NCBI Taxonomy" id="48709"/>
    <lineage>
        <taxon>Eukaryota</taxon>
        <taxon>Metazoa</taxon>
        <taxon>Ecdysozoa</taxon>
        <taxon>Arthropoda</taxon>
        <taxon>Hexapoda</taxon>
        <taxon>Collembola</taxon>
        <taxon>Entomobryomorpha</taxon>
        <taxon>Entomobryoidea</taxon>
        <taxon>Orchesellidae</taxon>
        <taxon>Orchesellinae</taxon>
        <taxon>Orchesella</taxon>
    </lineage>
</organism>
<dbReference type="PANTHER" id="PTHR10551">
    <property type="entry name" value="FASCIN"/>
    <property type="match status" value="1"/>
</dbReference>
<keyword evidence="4 6" id="KW-0009">Actin-binding</keyword>
<dbReference type="EMBL" id="LJIJ01001029">
    <property type="protein sequence ID" value="ODM93290.1"/>
    <property type="molecule type" value="Genomic_DNA"/>
</dbReference>
<dbReference type="FunFam" id="2.80.10.50:FF:000064">
    <property type="entry name" value="Fascin"/>
    <property type="match status" value="1"/>
</dbReference>
<dbReference type="GO" id="GO:0005737">
    <property type="term" value="C:cytoplasm"/>
    <property type="evidence" value="ECO:0007669"/>
    <property type="project" value="TreeGrafter"/>
</dbReference>